<evidence type="ECO:0000313" key="5">
    <source>
        <dbReference type="Proteomes" id="UP000264702"/>
    </source>
</evidence>
<comment type="caution">
    <text evidence="4">The sequence shown here is derived from an EMBL/GenBank/DDBJ whole genome shotgun (WGS) entry which is preliminary data.</text>
</comment>
<dbReference type="GO" id="GO:0042834">
    <property type="term" value="F:peptidoglycan binding"/>
    <property type="evidence" value="ECO:0007669"/>
    <property type="project" value="InterPro"/>
</dbReference>
<dbReference type="EMBL" id="QVQT01000001">
    <property type="protein sequence ID" value="RFU18545.1"/>
    <property type="molecule type" value="Genomic_DNA"/>
</dbReference>
<dbReference type="PROSITE" id="PS51724">
    <property type="entry name" value="SPOR"/>
    <property type="match status" value="1"/>
</dbReference>
<proteinExistence type="predicted"/>
<feature type="region of interest" description="Disordered" evidence="1">
    <location>
        <begin position="146"/>
        <end position="214"/>
    </location>
</feature>
<accession>A0A372IUI1</accession>
<evidence type="ECO:0000256" key="2">
    <source>
        <dbReference type="SAM" id="SignalP"/>
    </source>
</evidence>
<dbReference type="Pfam" id="PF05036">
    <property type="entry name" value="SPOR"/>
    <property type="match status" value="1"/>
</dbReference>
<dbReference type="InterPro" id="IPR007730">
    <property type="entry name" value="SPOR-like_dom"/>
</dbReference>
<sequence length="451" mass="47078">MKRIFNLVLLLSVGIVVISAAQTHPAVASFASSDGAQPQVQGEQTVWFVEVTAVLTETEAKDAETTLKQHGYSPARSAQNDDRAIRLRVGPFPSRQQAEAANDQITALGFNTAFVASQSLPAPTTAVLTSQQADLETQALAKLSGSGAAPVSSSPADLESQAVQSMEAQTAENETEAARRRVEEEEQRRAAAERAAEEAQNTPPPAAQSGGGGFLNGLNGLLDAVNQGMQQGAEENAAISGPAINNAAQAAEARAQTQAHQQRSQQAETQTTTTPVGSRGGNSTGTTGLVPASTSQIPSAGDTAATPQPSQAPEAPVTYGFAAGAGNPTAIGDSDDFGKNSISSPCPGTIEPQWKPNQYSDTNQDLWFHSICAADVNLVWFFGHSPVANEKAIHAWGDTIATYGLRLNTSVSVYACPIDHPIPVNKKGVKVLGAGEEYRCATSLGIFTPRY</sequence>
<feature type="compositionally biased region" description="Low complexity" evidence="1">
    <location>
        <begin position="146"/>
        <end position="156"/>
    </location>
</feature>
<dbReference type="AlphaFoldDB" id="A0A372IUI1"/>
<dbReference type="SUPFAM" id="SSF110997">
    <property type="entry name" value="Sporulation related repeat"/>
    <property type="match status" value="1"/>
</dbReference>
<feature type="compositionally biased region" description="Basic and acidic residues" evidence="1">
    <location>
        <begin position="176"/>
        <end position="197"/>
    </location>
</feature>
<protein>
    <submittedName>
        <fullName evidence="4">SPOR domain-containing protein</fullName>
    </submittedName>
</protein>
<evidence type="ECO:0000256" key="1">
    <source>
        <dbReference type="SAM" id="MobiDB-lite"/>
    </source>
</evidence>
<reference evidence="4 5" key="1">
    <citation type="submission" date="2018-08" db="EMBL/GenBank/DDBJ databases">
        <title>Acidipila sp. 4G-K13, an acidobacterium isolated from forest soil.</title>
        <authorList>
            <person name="Gao Z.-H."/>
            <person name="Qiu L.-H."/>
        </authorList>
    </citation>
    <scope>NUCLEOTIDE SEQUENCE [LARGE SCALE GENOMIC DNA]</scope>
    <source>
        <strain evidence="4 5">4G-K13</strain>
    </source>
</reference>
<feature type="chain" id="PRO_5016690037" evidence="2">
    <location>
        <begin position="22"/>
        <end position="451"/>
    </location>
</feature>
<feature type="region of interest" description="Disordered" evidence="1">
    <location>
        <begin position="248"/>
        <end position="350"/>
    </location>
</feature>
<evidence type="ECO:0000313" key="4">
    <source>
        <dbReference type="EMBL" id="RFU18545.1"/>
    </source>
</evidence>
<name>A0A372IUI1_9BACT</name>
<keyword evidence="5" id="KW-1185">Reference proteome</keyword>
<feature type="domain" description="SPOR" evidence="3">
    <location>
        <begin position="41"/>
        <end position="118"/>
    </location>
</feature>
<organism evidence="4 5">
    <name type="scientific">Paracidobacterium acidisoli</name>
    <dbReference type="NCBI Taxonomy" id="2303751"/>
    <lineage>
        <taxon>Bacteria</taxon>
        <taxon>Pseudomonadati</taxon>
        <taxon>Acidobacteriota</taxon>
        <taxon>Terriglobia</taxon>
        <taxon>Terriglobales</taxon>
        <taxon>Acidobacteriaceae</taxon>
        <taxon>Paracidobacterium</taxon>
    </lineage>
</organism>
<dbReference type="InterPro" id="IPR036680">
    <property type="entry name" value="SPOR-like_sf"/>
</dbReference>
<gene>
    <name evidence="4" type="ORF">D0Y96_03070</name>
</gene>
<feature type="compositionally biased region" description="Low complexity" evidence="1">
    <location>
        <begin position="248"/>
        <end position="274"/>
    </location>
</feature>
<feature type="signal peptide" evidence="2">
    <location>
        <begin position="1"/>
        <end position="21"/>
    </location>
</feature>
<dbReference type="Proteomes" id="UP000264702">
    <property type="component" value="Unassembled WGS sequence"/>
</dbReference>
<evidence type="ECO:0000259" key="3">
    <source>
        <dbReference type="PROSITE" id="PS51724"/>
    </source>
</evidence>
<dbReference type="RefSeq" id="WP_117297840.1">
    <property type="nucleotide sequence ID" value="NZ_QVQT02000001.1"/>
</dbReference>
<dbReference type="OrthoDB" id="7063246at2"/>
<dbReference type="Gene3D" id="3.30.70.1070">
    <property type="entry name" value="Sporulation related repeat"/>
    <property type="match status" value="1"/>
</dbReference>
<keyword evidence="2" id="KW-0732">Signal</keyword>